<feature type="transmembrane region" description="Helical" evidence="1">
    <location>
        <begin position="371"/>
        <end position="389"/>
    </location>
</feature>
<accession>A0A5D3JXP6</accession>
<feature type="transmembrane region" description="Helical" evidence="1">
    <location>
        <begin position="42"/>
        <end position="68"/>
    </location>
</feature>
<feature type="transmembrane region" description="Helical" evidence="1">
    <location>
        <begin position="255"/>
        <end position="273"/>
    </location>
</feature>
<feature type="transmembrane region" description="Helical" evidence="1">
    <location>
        <begin position="202"/>
        <end position="221"/>
    </location>
</feature>
<feature type="transmembrane region" description="Helical" evidence="1">
    <location>
        <begin position="293"/>
        <end position="313"/>
    </location>
</feature>
<dbReference type="AlphaFoldDB" id="A0A5D3JXP6"/>
<proteinExistence type="predicted"/>
<keyword evidence="1" id="KW-1133">Transmembrane helix</keyword>
<reference evidence="3 4" key="1">
    <citation type="submission" date="2019-08" db="EMBL/GenBank/DDBJ databases">
        <title>Bradyrhizobium hipponensis sp. nov., a rhizobium isolated from a Lupinus angustifolius root nodule in Tunisia.</title>
        <authorList>
            <person name="Off K."/>
            <person name="Rejili M."/>
            <person name="Mars M."/>
            <person name="Brachmann A."/>
            <person name="Marin M."/>
        </authorList>
    </citation>
    <scope>NUCLEOTIDE SEQUENCE [LARGE SCALE GENOMIC DNA]</scope>
    <source>
        <strain evidence="3 4">CTAW71</strain>
    </source>
</reference>
<dbReference type="Pfam" id="PF09925">
    <property type="entry name" value="DUF2157"/>
    <property type="match status" value="1"/>
</dbReference>
<dbReference type="RefSeq" id="WP_148778420.1">
    <property type="nucleotide sequence ID" value="NZ_VSSS01000088.1"/>
</dbReference>
<evidence type="ECO:0000259" key="2">
    <source>
        <dbReference type="Pfam" id="PF09925"/>
    </source>
</evidence>
<feature type="transmembrane region" description="Helical" evidence="1">
    <location>
        <begin position="320"/>
        <end position="339"/>
    </location>
</feature>
<feature type="transmembrane region" description="Helical" evidence="1">
    <location>
        <begin position="131"/>
        <end position="148"/>
    </location>
</feature>
<dbReference type="InterPro" id="IPR018677">
    <property type="entry name" value="DUF2157"/>
</dbReference>
<organism evidence="3 4">
    <name type="scientific">Bradyrhizobium rifense</name>
    <dbReference type="NCBI Taxonomy" id="515499"/>
    <lineage>
        <taxon>Bacteria</taxon>
        <taxon>Pseudomonadati</taxon>
        <taxon>Pseudomonadota</taxon>
        <taxon>Alphaproteobacteria</taxon>
        <taxon>Hyphomicrobiales</taxon>
        <taxon>Nitrobacteraceae</taxon>
        <taxon>Bradyrhizobium</taxon>
    </lineage>
</organism>
<dbReference type="Proteomes" id="UP000324758">
    <property type="component" value="Unassembled WGS sequence"/>
</dbReference>
<feature type="transmembrane region" description="Helical" evidence="1">
    <location>
        <begin position="345"/>
        <end position="364"/>
    </location>
</feature>
<sequence length="423" mass="43611">MFDKTYRQRLEADLVQWEADGVIAPAAAVSIRNALPPLSPGINIAVVGAIVGGLLISAAFLAFVAAHWTEIARLLRFAILLAGMVVAGGLGAWFAATGRIFLADLCASIGAIIFGAGIALVGQMYHLGDDFAGGMLLWSIGAFAAALLTGSRGALAVGLAAACIWTSMRVYDAPDALHLQFVVVWLIAAALAFAWNSRVAAHLVAVAVLPWWIATSLRFDFDGVQPSFVLANGAALLFGAGLAIAAVPSPRAHRLGSVLAIYGAFSLAVVAFLEVTTVDDLFRLRTGTTATQPLWAILCGVVGVVLALASAGVTKRVGEILAACAIGLVLLAAPIWPASAAGEPWFAYAALLCAMLCLVVSGVLDDVRPRIVAGWLGIAGVIAAITWAVKGSLLRRSAFLAVAGVIAVAFATALNRALPRAGR</sequence>
<protein>
    <submittedName>
        <fullName evidence="3">DUF2157 domain-containing protein</fullName>
    </submittedName>
</protein>
<evidence type="ECO:0000313" key="4">
    <source>
        <dbReference type="Proteomes" id="UP000324758"/>
    </source>
</evidence>
<comment type="caution">
    <text evidence="3">The sequence shown here is derived from an EMBL/GenBank/DDBJ whole genome shotgun (WGS) entry which is preliminary data.</text>
</comment>
<feature type="transmembrane region" description="Helical" evidence="1">
    <location>
        <begin position="227"/>
        <end position="248"/>
    </location>
</feature>
<keyword evidence="1" id="KW-0812">Transmembrane</keyword>
<evidence type="ECO:0000313" key="3">
    <source>
        <dbReference type="EMBL" id="TYL85146.1"/>
    </source>
</evidence>
<evidence type="ECO:0000256" key="1">
    <source>
        <dbReference type="SAM" id="Phobius"/>
    </source>
</evidence>
<feature type="transmembrane region" description="Helical" evidence="1">
    <location>
        <begin position="177"/>
        <end position="195"/>
    </location>
</feature>
<dbReference type="EMBL" id="VSSS01000088">
    <property type="protein sequence ID" value="TYL85146.1"/>
    <property type="molecule type" value="Genomic_DNA"/>
</dbReference>
<feature type="transmembrane region" description="Helical" evidence="1">
    <location>
        <begin position="74"/>
        <end position="94"/>
    </location>
</feature>
<gene>
    <name evidence="3" type="ORF">FXB40_43710</name>
</gene>
<feature type="transmembrane region" description="Helical" evidence="1">
    <location>
        <begin position="395"/>
        <end position="414"/>
    </location>
</feature>
<dbReference type="OrthoDB" id="7353197at2"/>
<name>A0A5D3JXP6_9BRAD</name>
<keyword evidence="4" id="KW-1185">Reference proteome</keyword>
<feature type="domain" description="DUF2157" evidence="2">
    <location>
        <begin position="16"/>
        <end position="154"/>
    </location>
</feature>
<feature type="transmembrane region" description="Helical" evidence="1">
    <location>
        <begin position="101"/>
        <end position="125"/>
    </location>
</feature>
<keyword evidence="1" id="KW-0472">Membrane</keyword>